<dbReference type="InterPro" id="IPR014001">
    <property type="entry name" value="Helicase_ATP-bd"/>
</dbReference>
<dbReference type="GO" id="GO:0005524">
    <property type="term" value="F:ATP binding"/>
    <property type="evidence" value="ECO:0007669"/>
    <property type="project" value="UniProtKB-KW"/>
</dbReference>
<dbReference type="CDD" id="cd18787">
    <property type="entry name" value="SF2_C_DEAD"/>
    <property type="match status" value="1"/>
</dbReference>
<reference evidence="10" key="1">
    <citation type="submission" date="2010-02" db="EMBL/GenBank/DDBJ databases">
        <title>Sequencing and annotation of the Blastocystis hominis genome.</title>
        <authorList>
            <person name="Wincker P."/>
        </authorList>
    </citation>
    <scope>NUCLEOTIDE SEQUENCE</scope>
    <source>
        <strain evidence="10">Singapore isolate B</strain>
    </source>
</reference>
<keyword evidence="5" id="KW-0067">ATP-binding</keyword>
<keyword evidence="3" id="KW-0378">Hydrolase</keyword>
<feature type="domain" description="Helicase C-terminal" evidence="8">
    <location>
        <begin position="255"/>
        <end position="371"/>
    </location>
</feature>
<evidence type="ECO:0000259" key="9">
    <source>
        <dbReference type="PROSITE" id="PS51195"/>
    </source>
</evidence>
<dbReference type="InterPro" id="IPR014014">
    <property type="entry name" value="RNA_helicase_DEAD_Q_motif"/>
</dbReference>
<dbReference type="RefSeq" id="XP_012895505.1">
    <property type="nucleotide sequence ID" value="XM_013040051.1"/>
</dbReference>
<dbReference type="OrthoDB" id="10265785at2759"/>
<organism evidence="10">
    <name type="scientific">Blastocystis hominis</name>
    <dbReference type="NCBI Taxonomy" id="12968"/>
    <lineage>
        <taxon>Eukaryota</taxon>
        <taxon>Sar</taxon>
        <taxon>Stramenopiles</taxon>
        <taxon>Bigyra</taxon>
        <taxon>Opalozoa</taxon>
        <taxon>Opalinata</taxon>
        <taxon>Blastocystidae</taxon>
        <taxon>Blastocystis</taxon>
    </lineage>
</organism>
<dbReference type="Proteomes" id="UP000008312">
    <property type="component" value="Unassembled WGS sequence"/>
</dbReference>
<dbReference type="InterPro" id="IPR011545">
    <property type="entry name" value="DEAD/DEAH_box_helicase_dom"/>
</dbReference>
<dbReference type="AlphaFoldDB" id="D8M068"/>
<evidence type="ECO:0000259" key="7">
    <source>
        <dbReference type="PROSITE" id="PS51192"/>
    </source>
</evidence>
<gene>
    <name evidence="10" type="ORF">GSBLH_T00001623001</name>
</gene>
<dbReference type="SMART" id="SM00490">
    <property type="entry name" value="HELICc"/>
    <property type="match status" value="1"/>
</dbReference>
<evidence type="ECO:0000256" key="4">
    <source>
        <dbReference type="ARBA" id="ARBA00022806"/>
    </source>
</evidence>
<dbReference type="InterPro" id="IPR027417">
    <property type="entry name" value="P-loop_NTPase"/>
</dbReference>
<dbReference type="SUPFAM" id="SSF52540">
    <property type="entry name" value="P-loop containing nucleoside triphosphate hydrolases"/>
    <property type="match status" value="2"/>
</dbReference>
<dbReference type="GO" id="GO:0003724">
    <property type="term" value="F:RNA helicase activity"/>
    <property type="evidence" value="ECO:0007669"/>
    <property type="project" value="UniProtKB-EC"/>
</dbReference>
<feature type="domain" description="DEAD-box RNA helicase Q" evidence="9">
    <location>
        <begin position="26"/>
        <end position="55"/>
    </location>
</feature>
<keyword evidence="11" id="KW-1185">Reference proteome</keyword>
<dbReference type="Gene3D" id="3.40.50.300">
    <property type="entry name" value="P-loop containing nucleotide triphosphate hydrolases"/>
    <property type="match status" value="2"/>
</dbReference>
<dbReference type="GO" id="GO:0016787">
    <property type="term" value="F:hydrolase activity"/>
    <property type="evidence" value="ECO:0007669"/>
    <property type="project" value="UniProtKB-KW"/>
</dbReference>
<dbReference type="CDD" id="cd17963">
    <property type="entry name" value="DEADc_DDX19_DDX25"/>
    <property type="match status" value="1"/>
</dbReference>
<dbReference type="InParanoid" id="D8M068"/>
<evidence type="ECO:0000313" key="11">
    <source>
        <dbReference type="Proteomes" id="UP000008312"/>
    </source>
</evidence>
<evidence type="ECO:0000256" key="5">
    <source>
        <dbReference type="ARBA" id="ARBA00022840"/>
    </source>
</evidence>
<sequence>MPENTNLLDEDTSLYVTSENQLLAATSFEQMSLDPRFIDALYKVLGFNRPSLIQAQAIPYILSQPRHHIIVQAQNGSGKTICFLLGSVSYIDENVKLPQVLILVHARELALQIAEVCRKLVSQTSIECTCSLKGIPFNSSAQVVIGSTDSVKNAVQSMRYNWSHLKCLVIDEADHVLEDRHFAPDIRSMVSLFTAMQLPLQILLFSATFNEKVMRFARSIAPQAIEIRKTAADLRLRTVHMYSVMAGGFEAKCEALEKVYRVLDVGQTCIFVNQRAVADRLGEWMRGKGHVVEVLRGGDMDLKKREETLKAFREGKTKVLISTDVLARGIDVMDVTLVVNFDLPMEGKKFDSETLLRACRSRWWRTRRKRS</sequence>
<evidence type="ECO:0000313" key="10">
    <source>
        <dbReference type="EMBL" id="CBK21457.2"/>
    </source>
</evidence>
<dbReference type="PROSITE" id="PS51194">
    <property type="entry name" value="HELICASE_CTER"/>
    <property type="match status" value="1"/>
</dbReference>
<evidence type="ECO:0000256" key="3">
    <source>
        <dbReference type="ARBA" id="ARBA00022801"/>
    </source>
</evidence>
<dbReference type="PANTHER" id="PTHR47958">
    <property type="entry name" value="ATP-DEPENDENT RNA HELICASE DBP3"/>
    <property type="match status" value="1"/>
</dbReference>
<accession>D8M068</accession>
<evidence type="ECO:0000256" key="1">
    <source>
        <dbReference type="ARBA" id="ARBA00012552"/>
    </source>
</evidence>
<evidence type="ECO:0000259" key="8">
    <source>
        <dbReference type="PROSITE" id="PS51194"/>
    </source>
</evidence>
<dbReference type="SMART" id="SM00487">
    <property type="entry name" value="DEXDc"/>
    <property type="match status" value="1"/>
</dbReference>
<feature type="short sequence motif" description="Q motif" evidence="6">
    <location>
        <begin position="26"/>
        <end position="55"/>
    </location>
</feature>
<protein>
    <recommendedName>
        <fullName evidence="1">RNA helicase</fullName>
        <ecNumber evidence="1">3.6.4.13</ecNumber>
    </recommendedName>
</protein>
<evidence type="ECO:0000256" key="2">
    <source>
        <dbReference type="ARBA" id="ARBA00022741"/>
    </source>
</evidence>
<dbReference type="EC" id="3.6.4.13" evidence="1"/>
<dbReference type="EMBL" id="FN668642">
    <property type="protein sequence ID" value="CBK21457.2"/>
    <property type="molecule type" value="Genomic_DNA"/>
</dbReference>
<dbReference type="Pfam" id="PF00270">
    <property type="entry name" value="DEAD"/>
    <property type="match status" value="1"/>
</dbReference>
<dbReference type="GO" id="GO:0003676">
    <property type="term" value="F:nucleic acid binding"/>
    <property type="evidence" value="ECO:0007669"/>
    <property type="project" value="InterPro"/>
</dbReference>
<keyword evidence="4" id="KW-0347">Helicase</keyword>
<feature type="domain" description="Helicase ATP-binding" evidence="7">
    <location>
        <begin position="60"/>
        <end position="227"/>
    </location>
</feature>
<dbReference type="OMA" id="EDPFCQV"/>
<evidence type="ECO:0000256" key="6">
    <source>
        <dbReference type="PROSITE-ProRule" id="PRU00552"/>
    </source>
</evidence>
<proteinExistence type="predicted"/>
<dbReference type="InterPro" id="IPR001650">
    <property type="entry name" value="Helicase_C-like"/>
</dbReference>
<keyword evidence="2" id="KW-0547">Nucleotide-binding</keyword>
<name>D8M068_BLAHO</name>
<dbReference type="PROSITE" id="PS51192">
    <property type="entry name" value="HELICASE_ATP_BIND_1"/>
    <property type="match status" value="1"/>
</dbReference>
<dbReference type="PROSITE" id="PS51195">
    <property type="entry name" value="Q_MOTIF"/>
    <property type="match status" value="1"/>
</dbReference>
<dbReference type="Pfam" id="PF00271">
    <property type="entry name" value="Helicase_C"/>
    <property type="match status" value="1"/>
</dbReference>
<dbReference type="GeneID" id="24918860"/>